<keyword evidence="5 6" id="KW-0961">Cell wall biogenesis/degradation</keyword>
<comment type="caution">
    <text evidence="7">The sequence shown here is derived from an EMBL/GenBank/DDBJ whole genome shotgun (WGS) entry which is preliminary data.</text>
</comment>
<dbReference type="AlphaFoldDB" id="A0AAW1KSU3"/>
<dbReference type="PANTHER" id="PTHR21562">
    <property type="entry name" value="NOTUM-RELATED"/>
    <property type="match status" value="1"/>
</dbReference>
<dbReference type="EMBL" id="JBDFQZ010000005">
    <property type="protein sequence ID" value="KAK9725312.1"/>
    <property type="molecule type" value="Genomic_DNA"/>
</dbReference>
<keyword evidence="6" id="KW-0378">Hydrolase</keyword>
<dbReference type="EC" id="3.1.1.-" evidence="6"/>
<dbReference type="GO" id="GO:0009505">
    <property type="term" value="C:plant-type cell wall"/>
    <property type="evidence" value="ECO:0007669"/>
    <property type="project" value="TreeGrafter"/>
</dbReference>
<evidence type="ECO:0000256" key="2">
    <source>
        <dbReference type="ARBA" id="ARBA00004191"/>
    </source>
</evidence>
<accession>A0AAW1KSU3</accession>
<gene>
    <name evidence="7" type="ORF">RND81_05G135800</name>
</gene>
<evidence type="ECO:0000256" key="1">
    <source>
        <dbReference type="ARBA" id="ARBA00003534"/>
    </source>
</evidence>
<evidence type="ECO:0000313" key="8">
    <source>
        <dbReference type="Proteomes" id="UP001443914"/>
    </source>
</evidence>
<evidence type="ECO:0000256" key="6">
    <source>
        <dbReference type="RuleBase" id="RU363114"/>
    </source>
</evidence>
<reference evidence="7" key="1">
    <citation type="submission" date="2024-03" db="EMBL/GenBank/DDBJ databases">
        <title>WGS assembly of Saponaria officinalis var. Norfolk2.</title>
        <authorList>
            <person name="Jenkins J."/>
            <person name="Shu S."/>
            <person name="Grimwood J."/>
            <person name="Barry K."/>
            <person name="Goodstein D."/>
            <person name="Schmutz J."/>
            <person name="Leebens-Mack J."/>
            <person name="Osbourn A."/>
        </authorList>
    </citation>
    <scope>NUCLEOTIDE SEQUENCE [LARGE SCALE GENOMIC DNA]</scope>
    <source>
        <strain evidence="7">JIC</strain>
    </source>
</reference>
<comment type="similarity">
    <text evidence="3 6">Belongs to the pectinacetylesterase family.</text>
</comment>
<evidence type="ECO:0000256" key="5">
    <source>
        <dbReference type="ARBA" id="ARBA00023316"/>
    </source>
</evidence>
<dbReference type="InterPro" id="IPR004963">
    <property type="entry name" value="PAE/NOTUM"/>
</dbReference>
<organism evidence="7 8">
    <name type="scientific">Saponaria officinalis</name>
    <name type="common">Common soapwort</name>
    <name type="synonym">Lychnis saponaria</name>
    <dbReference type="NCBI Taxonomy" id="3572"/>
    <lineage>
        <taxon>Eukaryota</taxon>
        <taxon>Viridiplantae</taxon>
        <taxon>Streptophyta</taxon>
        <taxon>Embryophyta</taxon>
        <taxon>Tracheophyta</taxon>
        <taxon>Spermatophyta</taxon>
        <taxon>Magnoliopsida</taxon>
        <taxon>eudicotyledons</taxon>
        <taxon>Gunneridae</taxon>
        <taxon>Pentapetalae</taxon>
        <taxon>Caryophyllales</taxon>
        <taxon>Caryophyllaceae</taxon>
        <taxon>Caryophylleae</taxon>
        <taxon>Saponaria</taxon>
    </lineage>
</organism>
<evidence type="ECO:0000256" key="3">
    <source>
        <dbReference type="ARBA" id="ARBA00005784"/>
    </source>
</evidence>
<name>A0AAW1KSU3_SAPOF</name>
<dbReference type="Pfam" id="PF03283">
    <property type="entry name" value="PAE"/>
    <property type="match status" value="1"/>
</dbReference>
<keyword evidence="8" id="KW-1185">Reference proteome</keyword>
<keyword evidence="6" id="KW-0964">Secreted</keyword>
<dbReference type="Proteomes" id="UP001443914">
    <property type="component" value="Unassembled WGS sequence"/>
</dbReference>
<comment type="function">
    <text evidence="1 6">Hydrolyzes acetyl esters in homogalacturonan regions of pectin. In type I primary cell wall, galacturonic acid residues of pectin can be acetylated at the O-2 and O-3 positions. Decreasing the degree of acetylation of pectin gels in vitro alters their physical properties.</text>
</comment>
<dbReference type="PANTHER" id="PTHR21562:SF47">
    <property type="entry name" value="PECTIN ACETYLESTERASE"/>
    <property type="match status" value="1"/>
</dbReference>
<dbReference type="GO" id="GO:0071555">
    <property type="term" value="P:cell wall organization"/>
    <property type="evidence" value="ECO:0007669"/>
    <property type="project" value="UniProtKB-KW"/>
</dbReference>
<evidence type="ECO:0000256" key="4">
    <source>
        <dbReference type="ARBA" id="ARBA00022512"/>
    </source>
</evidence>
<keyword evidence="4 6" id="KW-0134">Cell wall</keyword>
<evidence type="ECO:0000313" key="7">
    <source>
        <dbReference type="EMBL" id="KAK9725312.1"/>
    </source>
</evidence>
<proteinExistence type="inferred from homology"/>
<comment type="subcellular location">
    <subcellularLocation>
        <location evidence="2 6">Secreted</location>
        <location evidence="2 6">Cell wall</location>
    </subcellularLocation>
</comment>
<protein>
    <recommendedName>
        <fullName evidence="6">Pectin acetylesterase</fullName>
        <ecNumber evidence="6">3.1.1.-</ecNumber>
    </recommendedName>
</protein>
<dbReference type="GO" id="GO:0052793">
    <property type="term" value="F:pectin acetylesterase activity"/>
    <property type="evidence" value="ECO:0007669"/>
    <property type="project" value="TreeGrafter"/>
</dbReference>
<sequence>MGIILREFLWVFSVFIVGFSWKNIVFGYEGLNVTQVYDNVENYGGYNNNKFNNYNPLMVELTLIHWAASRGAVCLDGSLPAYHLHRGYGPGANSWLIQLEGGAWCETVRSCEYRKKTRHGSSNYMEKFVPFTGILSNQQNENPDFHNWNRVKIRYCDGASFSGDNEEAGLYFRGQRIFQAAMEELKSQGMRHANQALLSGSSAGGMASILHCDEFGSLFPRNTRVKCLSDAGLFLDAIDVAGHHTMRRLFAGVVNLHGVGSNLPQSCVRRLNPTMCFFPHRVISRVRTPLFLVNAAYDSWQLQVSLASTAADPHGSWYSCKLNNERCNAPQIQFLQGFRRQMLGSIRVFGKFRKNGYFINSCFAHGQIERQDTWFARGSPRVGNKGIAESVGNWFFDRANMKIIDCPYPCDRTCHNLVFTHL</sequence>